<dbReference type="Pfam" id="PF11697">
    <property type="entry name" value="DUF3293"/>
    <property type="match status" value="1"/>
</dbReference>
<comment type="caution">
    <text evidence="1">The sequence shown here is derived from an EMBL/GenBank/DDBJ whole genome shotgun (WGS) entry which is preliminary data.</text>
</comment>
<reference evidence="2" key="1">
    <citation type="submission" date="2023-07" db="EMBL/GenBank/DDBJ databases">
        <title>Shewanella mangrovi sp. nov., an acetaldehyde- degrading bacterium isolated from mangrove sediment.</title>
        <authorList>
            <person name="Liu Y."/>
        </authorList>
    </citation>
    <scope>NUCLEOTIDE SEQUENCE [LARGE SCALE GENOMIC DNA]</scope>
    <source>
        <strain evidence="2">C32</strain>
    </source>
</reference>
<dbReference type="RefSeq" id="WP_238896620.1">
    <property type="nucleotide sequence ID" value="NZ_JAKOGG010000007.1"/>
</dbReference>
<protein>
    <submittedName>
        <fullName evidence="1">DUF3293 domain-containing protein</fullName>
    </submittedName>
</protein>
<organism evidence="1 2">
    <name type="scientific">Shewanella electrica</name>
    <dbReference type="NCBI Taxonomy" id="515560"/>
    <lineage>
        <taxon>Bacteria</taxon>
        <taxon>Pseudomonadati</taxon>
        <taxon>Pseudomonadota</taxon>
        <taxon>Gammaproteobacteria</taxon>
        <taxon>Alteromonadales</taxon>
        <taxon>Shewanellaceae</taxon>
        <taxon>Shewanella</taxon>
    </lineage>
</organism>
<sequence>MDEGFNLLWQQYQNSCFLLTQALTPPCSFAIITAYNPLGQTLPASHNRLLDKQLQQDIIQSGCAYRAMVGASVDLQHHEKSWAIYLDQHDAYQLAHKYQQYAFYFVTEGILHLVPCHCEQPAVEMGLFADYVRIVEVLPEPRDE</sequence>
<proteinExistence type="predicted"/>
<dbReference type="InterPro" id="IPR021710">
    <property type="entry name" value="DUF3293"/>
</dbReference>
<dbReference type="Proteomes" id="UP001201549">
    <property type="component" value="Unassembled WGS sequence"/>
</dbReference>
<evidence type="ECO:0000313" key="1">
    <source>
        <dbReference type="EMBL" id="MCS4557141.1"/>
    </source>
</evidence>
<gene>
    <name evidence="1" type="ORF">L9G74_11875</name>
</gene>
<dbReference type="EMBL" id="JAKOGG010000007">
    <property type="protein sequence ID" value="MCS4557141.1"/>
    <property type="molecule type" value="Genomic_DNA"/>
</dbReference>
<keyword evidence="2" id="KW-1185">Reference proteome</keyword>
<accession>A0ABT2FLD6</accession>
<evidence type="ECO:0000313" key="2">
    <source>
        <dbReference type="Proteomes" id="UP001201549"/>
    </source>
</evidence>
<name>A0ABT2FLD6_9GAMM</name>